<accession>A0A2P2P6L7</accession>
<protein>
    <submittedName>
        <fullName evidence="1">Uncharacterized protein</fullName>
    </submittedName>
</protein>
<evidence type="ECO:0000313" key="1">
    <source>
        <dbReference type="EMBL" id="MBX50261.1"/>
    </source>
</evidence>
<dbReference type="EMBL" id="GGEC01069777">
    <property type="protein sequence ID" value="MBX50261.1"/>
    <property type="molecule type" value="Transcribed_RNA"/>
</dbReference>
<proteinExistence type="predicted"/>
<name>A0A2P2P6L7_RHIMU</name>
<sequence length="46" mass="5390">MSLLEQLFLIRYEEQKPRKGKKHLGINSKTETECCLCQRMCATMVT</sequence>
<organism evidence="1">
    <name type="scientific">Rhizophora mucronata</name>
    <name type="common">Asiatic mangrove</name>
    <dbReference type="NCBI Taxonomy" id="61149"/>
    <lineage>
        <taxon>Eukaryota</taxon>
        <taxon>Viridiplantae</taxon>
        <taxon>Streptophyta</taxon>
        <taxon>Embryophyta</taxon>
        <taxon>Tracheophyta</taxon>
        <taxon>Spermatophyta</taxon>
        <taxon>Magnoliopsida</taxon>
        <taxon>eudicotyledons</taxon>
        <taxon>Gunneridae</taxon>
        <taxon>Pentapetalae</taxon>
        <taxon>rosids</taxon>
        <taxon>fabids</taxon>
        <taxon>Malpighiales</taxon>
        <taxon>Rhizophoraceae</taxon>
        <taxon>Rhizophora</taxon>
    </lineage>
</organism>
<dbReference type="AlphaFoldDB" id="A0A2P2P6L7"/>
<reference evidence="1" key="1">
    <citation type="submission" date="2018-02" db="EMBL/GenBank/DDBJ databases">
        <title>Rhizophora mucronata_Transcriptome.</title>
        <authorList>
            <person name="Meera S.P."/>
            <person name="Sreeshan A."/>
            <person name="Augustine A."/>
        </authorList>
    </citation>
    <scope>NUCLEOTIDE SEQUENCE</scope>
    <source>
        <tissue evidence="1">Leaf</tissue>
    </source>
</reference>